<comment type="caution">
    <text evidence="2">The sequence shown here is derived from an EMBL/GenBank/DDBJ whole genome shotgun (WGS) entry which is preliminary data.</text>
</comment>
<dbReference type="GO" id="GO:0003676">
    <property type="term" value="F:nucleic acid binding"/>
    <property type="evidence" value="ECO:0007669"/>
    <property type="project" value="InterPro"/>
</dbReference>
<dbReference type="SUPFAM" id="SSF53098">
    <property type="entry name" value="Ribonuclease H-like"/>
    <property type="match status" value="1"/>
</dbReference>
<evidence type="ECO:0000313" key="2">
    <source>
        <dbReference type="EMBL" id="MBA0818561.1"/>
    </source>
</evidence>
<accession>A0A7J9I8V1</accession>
<feature type="domain" description="RNase H type-1" evidence="1">
    <location>
        <begin position="117"/>
        <end position="227"/>
    </location>
</feature>
<protein>
    <recommendedName>
        <fullName evidence="1">RNase H type-1 domain-containing protein</fullName>
    </recommendedName>
</protein>
<dbReference type="CDD" id="cd06222">
    <property type="entry name" value="RNase_H_like"/>
    <property type="match status" value="1"/>
</dbReference>
<dbReference type="GO" id="GO:0004523">
    <property type="term" value="F:RNA-DNA hybrid ribonuclease activity"/>
    <property type="evidence" value="ECO:0007669"/>
    <property type="project" value="InterPro"/>
</dbReference>
<reference evidence="2 3" key="1">
    <citation type="journal article" date="2019" name="Genome Biol. Evol.">
        <title>Insights into the evolution of the New World diploid cottons (Gossypium, subgenus Houzingenia) based on genome sequencing.</title>
        <authorList>
            <person name="Grover C.E."/>
            <person name="Arick M.A. 2nd"/>
            <person name="Thrash A."/>
            <person name="Conover J.L."/>
            <person name="Sanders W.S."/>
            <person name="Peterson D.G."/>
            <person name="Frelichowski J.E."/>
            <person name="Scheffler J.A."/>
            <person name="Scheffler B.E."/>
            <person name="Wendel J.F."/>
        </authorList>
    </citation>
    <scope>NUCLEOTIDE SEQUENCE [LARGE SCALE GENOMIC DNA]</scope>
    <source>
        <strain evidence="2">0</strain>
        <tissue evidence="2">Leaf</tissue>
    </source>
</reference>
<dbReference type="PANTHER" id="PTHR47074:SF48">
    <property type="entry name" value="POLYNUCLEOTIDYL TRANSFERASE, RIBONUCLEASE H-LIKE SUPERFAMILY PROTEIN"/>
    <property type="match status" value="1"/>
</dbReference>
<name>A0A7J9I8V1_9ROSI</name>
<dbReference type="PANTHER" id="PTHR47074">
    <property type="entry name" value="BNAC02G40300D PROTEIN"/>
    <property type="match status" value="1"/>
</dbReference>
<dbReference type="InterPro" id="IPR036397">
    <property type="entry name" value="RNaseH_sf"/>
</dbReference>
<sequence>MVKEVYVRDLFNESKDGWDRERVSKIYGDFMRDQLCNIPIIHNGPNDRRIWFHNPHGVLEIGGLDSKLLNGNYLRCVDWIEEAARVMDIKAVSDFITVLWNDTIKVNFDAAVYGMSAWYGLVARDADGFVHGGHVGFVNKELHTEWAELQAMEESIYFARSKNWNSVKLESDCASLVNRFNCRQEDLTMLGHRLREIQKLTNYFSHFSFNWALRCCNKVADALCSWAKTNNYKMDFNMDCPLEIHELVLSDAIN</sequence>
<keyword evidence="3" id="KW-1185">Reference proteome</keyword>
<dbReference type="Proteomes" id="UP000593560">
    <property type="component" value="Unassembled WGS sequence"/>
</dbReference>
<dbReference type="InterPro" id="IPR002156">
    <property type="entry name" value="RNaseH_domain"/>
</dbReference>
<dbReference type="Pfam" id="PF13456">
    <property type="entry name" value="RVT_3"/>
    <property type="match status" value="1"/>
</dbReference>
<dbReference type="InterPro" id="IPR052929">
    <property type="entry name" value="RNase_H-like_EbsB-rel"/>
</dbReference>
<dbReference type="InterPro" id="IPR012337">
    <property type="entry name" value="RNaseH-like_sf"/>
</dbReference>
<evidence type="ECO:0000313" key="3">
    <source>
        <dbReference type="Proteomes" id="UP000593560"/>
    </source>
</evidence>
<dbReference type="EMBL" id="JABFAD010316524">
    <property type="protein sequence ID" value="MBA0818561.1"/>
    <property type="molecule type" value="Genomic_DNA"/>
</dbReference>
<dbReference type="Gene3D" id="3.30.420.10">
    <property type="entry name" value="Ribonuclease H-like superfamily/Ribonuclease H"/>
    <property type="match status" value="1"/>
</dbReference>
<dbReference type="AlphaFoldDB" id="A0A7J9I8V1"/>
<proteinExistence type="predicted"/>
<evidence type="ECO:0000259" key="1">
    <source>
        <dbReference type="Pfam" id="PF13456"/>
    </source>
</evidence>
<gene>
    <name evidence="2" type="ORF">Gohar_028334</name>
</gene>
<dbReference type="InterPro" id="IPR044730">
    <property type="entry name" value="RNase_H-like_dom_plant"/>
</dbReference>
<dbReference type="OrthoDB" id="994311at2759"/>
<organism evidence="2 3">
    <name type="scientific">Gossypium harknessii</name>
    <dbReference type="NCBI Taxonomy" id="34285"/>
    <lineage>
        <taxon>Eukaryota</taxon>
        <taxon>Viridiplantae</taxon>
        <taxon>Streptophyta</taxon>
        <taxon>Embryophyta</taxon>
        <taxon>Tracheophyta</taxon>
        <taxon>Spermatophyta</taxon>
        <taxon>Magnoliopsida</taxon>
        <taxon>eudicotyledons</taxon>
        <taxon>Gunneridae</taxon>
        <taxon>Pentapetalae</taxon>
        <taxon>rosids</taxon>
        <taxon>malvids</taxon>
        <taxon>Malvales</taxon>
        <taxon>Malvaceae</taxon>
        <taxon>Malvoideae</taxon>
        <taxon>Gossypium</taxon>
    </lineage>
</organism>